<comment type="caution">
    <text evidence="1">The sequence shown here is derived from an EMBL/GenBank/DDBJ whole genome shotgun (WGS) entry which is preliminary data.</text>
</comment>
<evidence type="ECO:0000313" key="2">
    <source>
        <dbReference type="Proteomes" id="UP000708208"/>
    </source>
</evidence>
<proteinExistence type="predicted"/>
<reference evidence="1" key="1">
    <citation type="submission" date="2021-06" db="EMBL/GenBank/DDBJ databases">
        <authorList>
            <person name="Hodson N. C."/>
            <person name="Mongue J. A."/>
            <person name="Jaron S. K."/>
        </authorList>
    </citation>
    <scope>NUCLEOTIDE SEQUENCE</scope>
</reference>
<feature type="non-terminal residue" evidence="1">
    <location>
        <position position="1"/>
    </location>
</feature>
<sequence>MLACPTYIRCEAETLYPKQDQIKMF</sequence>
<accession>A0A8J2JNL1</accession>
<evidence type="ECO:0000313" key="1">
    <source>
        <dbReference type="EMBL" id="CAG7723907.1"/>
    </source>
</evidence>
<name>A0A8J2JNL1_9HEXA</name>
<protein>
    <submittedName>
        <fullName evidence="1">Uncharacterized protein</fullName>
    </submittedName>
</protein>
<keyword evidence="2" id="KW-1185">Reference proteome</keyword>
<gene>
    <name evidence="1" type="ORF">AFUS01_LOCUS12962</name>
</gene>
<organism evidence="1 2">
    <name type="scientific">Allacma fusca</name>
    <dbReference type="NCBI Taxonomy" id="39272"/>
    <lineage>
        <taxon>Eukaryota</taxon>
        <taxon>Metazoa</taxon>
        <taxon>Ecdysozoa</taxon>
        <taxon>Arthropoda</taxon>
        <taxon>Hexapoda</taxon>
        <taxon>Collembola</taxon>
        <taxon>Symphypleona</taxon>
        <taxon>Sminthuridae</taxon>
        <taxon>Allacma</taxon>
    </lineage>
</organism>
<dbReference type="Proteomes" id="UP000708208">
    <property type="component" value="Unassembled WGS sequence"/>
</dbReference>
<dbReference type="AlphaFoldDB" id="A0A8J2JNL1"/>
<dbReference type="EMBL" id="CAJVCH010103629">
    <property type="protein sequence ID" value="CAG7723907.1"/>
    <property type="molecule type" value="Genomic_DNA"/>
</dbReference>